<comment type="caution">
    <text evidence="15">The sequence shown here is derived from an EMBL/GenBank/DDBJ whole genome shotgun (WGS) entry which is preliminary data.</text>
</comment>
<dbReference type="PANTHER" id="PTHR24061:SF599">
    <property type="entry name" value="G-PROTEIN COUPLED RECEPTORS FAMILY 3 PROFILE DOMAIN-CONTAINING PROTEIN"/>
    <property type="match status" value="1"/>
</dbReference>
<dbReference type="InterPro" id="IPR001828">
    <property type="entry name" value="ANF_lig-bd_rcpt"/>
</dbReference>
<feature type="domain" description="G-protein coupled receptors family 3 profile" evidence="14">
    <location>
        <begin position="581"/>
        <end position="845"/>
    </location>
</feature>
<feature type="transmembrane region" description="Helical" evidence="12">
    <location>
        <begin position="581"/>
        <end position="607"/>
    </location>
</feature>
<dbReference type="Pfam" id="PF07562">
    <property type="entry name" value="NCD3G"/>
    <property type="match status" value="1"/>
</dbReference>
<dbReference type="AlphaFoldDB" id="A0AAW1BST7"/>
<keyword evidence="4 12" id="KW-0812">Transmembrane</keyword>
<feature type="transmembrane region" description="Helical" evidence="12">
    <location>
        <begin position="741"/>
        <end position="763"/>
    </location>
</feature>
<keyword evidence="3" id="KW-1003">Cell membrane</keyword>
<evidence type="ECO:0000256" key="1">
    <source>
        <dbReference type="ARBA" id="ARBA00004651"/>
    </source>
</evidence>
<feature type="transmembrane region" description="Helical" evidence="12">
    <location>
        <begin position="651"/>
        <end position="676"/>
    </location>
</feature>
<evidence type="ECO:0000313" key="15">
    <source>
        <dbReference type="EMBL" id="KAK9405224.1"/>
    </source>
</evidence>
<name>A0AAW1BST7_CROAD</name>
<evidence type="ECO:0000256" key="6">
    <source>
        <dbReference type="ARBA" id="ARBA00022989"/>
    </source>
</evidence>
<dbReference type="Pfam" id="PF01094">
    <property type="entry name" value="ANF_receptor"/>
    <property type="match status" value="1"/>
</dbReference>
<dbReference type="InterPro" id="IPR017979">
    <property type="entry name" value="GPCR_3_CS"/>
</dbReference>
<sequence length="847" mass="96066">MDLLLLLLMLLVSQTLSGKLRMKCPLNLDHQDGEKPWNYYRPGDFIIGIVISASGITPATLPFNLAPSSQINLLSYGKDNILRKIFNIELVRENPQLLHNLTLGYNIHDNYDNTFGTSDALLDMLSIGEGNVPNYSCGRKDKLLALVDGASRDSSIQMSTLAGTYKFPQVSDRIVSEALSDKSQFTFFHPMFPKDGIQYPAIIQLLLHFGWTLIGLFAPDTEKGENFMRTFTPMLVKNRICVVISKQFSTTERTAFLRDALSKWRQVNIFVHFIEYDSLWDRILPFHSALEDLPGPIEGKVWMMTVVGVFSIKKDWRLKHVHSIWSFPFQWKKSWKNDNIYKSPFFVESEFQVEYFHCSVSKQTFSVKGRRRCTQKAPVETQEKKNRMQIPNDGYTYSVIKILAHALSAASKPQRRRKKGEERLGAPRLQPWKFHPFLKKRELYNLSLLKVYLDQNGDVAADLTIFSRVVLPKEDPFDEVLGSFERQRLTINQDALSQLKLLNKSLPQSKCVEKCLPGFVKQAREGEPVCCYDCIPCPEGTISTQEDTTKCTKCPDDQYPTENRVQCIPKRITFLSYEEHLSIILISFALLLFLITGFVLFIFIKYLETPIVKANNRDLSYILLVSLLLCFLSSLFFIGQPRKATCLLRQTVFSIIFSVAVSSVLAKTITVVLAFLASKPGNKVKRWLGKSLANSIIFSCSAVQILICAMWLGVSPPFPDSNLHSQPEEIILQCNEGSVTMFYVVLGYMGFLAAICFMVAFLARNLPGAFNEAKLITFSMLVFCSVWVSFLPTYLSTKGKYMVAVQVFSILASGAGVLSCIFFPKCYIIILRPDLNTKEHLMAKAGE</sequence>
<keyword evidence="10" id="KW-0325">Glycoprotein</keyword>
<evidence type="ECO:0000256" key="4">
    <source>
        <dbReference type="ARBA" id="ARBA00022692"/>
    </source>
</evidence>
<dbReference type="InterPro" id="IPR000337">
    <property type="entry name" value="GPCR_3"/>
</dbReference>
<feature type="transmembrane region" description="Helical" evidence="12">
    <location>
        <begin position="619"/>
        <end position="639"/>
    </location>
</feature>
<dbReference type="PANTHER" id="PTHR24061">
    <property type="entry name" value="CALCIUM-SENSING RECEPTOR-RELATED"/>
    <property type="match status" value="1"/>
</dbReference>
<evidence type="ECO:0000259" key="14">
    <source>
        <dbReference type="PROSITE" id="PS50259"/>
    </source>
</evidence>
<dbReference type="Gene3D" id="3.40.50.2300">
    <property type="match status" value="2"/>
</dbReference>
<reference evidence="15 16" key="1">
    <citation type="journal article" date="2024" name="Proc. Natl. Acad. Sci. U.S.A.">
        <title>The genetic regulatory architecture and epigenomic basis for age-related changes in rattlesnake venom.</title>
        <authorList>
            <person name="Hogan M.P."/>
            <person name="Holding M.L."/>
            <person name="Nystrom G.S."/>
            <person name="Colston T.J."/>
            <person name="Bartlett D.A."/>
            <person name="Mason A.J."/>
            <person name="Ellsworth S.A."/>
            <person name="Rautsaw R.M."/>
            <person name="Lawrence K.C."/>
            <person name="Strickland J.L."/>
            <person name="He B."/>
            <person name="Fraser P."/>
            <person name="Margres M.J."/>
            <person name="Gilbert D.M."/>
            <person name="Gibbs H.L."/>
            <person name="Parkinson C.L."/>
            <person name="Rokyta D.R."/>
        </authorList>
    </citation>
    <scope>NUCLEOTIDE SEQUENCE [LARGE SCALE GENOMIC DNA]</scope>
    <source>
        <strain evidence="15">DRR0105</strain>
    </source>
</reference>
<dbReference type="PRINTS" id="PR00248">
    <property type="entry name" value="GPCRMGR"/>
</dbReference>
<keyword evidence="11" id="KW-0807">Transducer</keyword>
<feature type="chain" id="PRO_5043519650" evidence="13">
    <location>
        <begin position="18"/>
        <end position="847"/>
    </location>
</feature>
<comment type="similarity">
    <text evidence="2">Belongs to the G-protein coupled receptor 3 family.</text>
</comment>
<dbReference type="Pfam" id="PF00003">
    <property type="entry name" value="7tm_3"/>
    <property type="match status" value="1"/>
</dbReference>
<feature type="transmembrane region" description="Helical" evidence="12">
    <location>
        <begin position="801"/>
        <end position="823"/>
    </location>
</feature>
<dbReference type="InterPro" id="IPR004073">
    <property type="entry name" value="GPCR_3_vmron_rcpt_2"/>
</dbReference>
<dbReference type="Proteomes" id="UP001474421">
    <property type="component" value="Unassembled WGS sequence"/>
</dbReference>
<keyword evidence="5 13" id="KW-0732">Signal</keyword>
<dbReference type="InterPro" id="IPR017978">
    <property type="entry name" value="GPCR_3_C"/>
</dbReference>
<evidence type="ECO:0000256" key="2">
    <source>
        <dbReference type="ARBA" id="ARBA00007242"/>
    </source>
</evidence>
<dbReference type="GO" id="GO:0004930">
    <property type="term" value="F:G protein-coupled receptor activity"/>
    <property type="evidence" value="ECO:0007669"/>
    <property type="project" value="UniProtKB-KW"/>
</dbReference>
<proteinExistence type="inferred from homology"/>
<evidence type="ECO:0000256" key="7">
    <source>
        <dbReference type="ARBA" id="ARBA00023040"/>
    </source>
</evidence>
<gene>
    <name evidence="15" type="ORF">NXF25_003998</name>
</gene>
<dbReference type="PROSITE" id="PS50259">
    <property type="entry name" value="G_PROTEIN_RECEP_F3_4"/>
    <property type="match status" value="1"/>
</dbReference>
<dbReference type="InterPro" id="IPR000068">
    <property type="entry name" value="GPCR_3_Ca_sens_rcpt-rel"/>
</dbReference>
<evidence type="ECO:0000313" key="16">
    <source>
        <dbReference type="Proteomes" id="UP001474421"/>
    </source>
</evidence>
<evidence type="ECO:0000256" key="9">
    <source>
        <dbReference type="ARBA" id="ARBA00023170"/>
    </source>
</evidence>
<dbReference type="SUPFAM" id="SSF53822">
    <property type="entry name" value="Periplasmic binding protein-like I"/>
    <property type="match status" value="1"/>
</dbReference>
<keyword evidence="7" id="KW-0297">G-protein coupled receptor</keyword>
<keyword evidence="6 12" id="KW-1133">Transmembrane helix</keyword>
<dbReference type="CDD" id="cd15283">
    <property type="entry name" value="7tmC_V2R_pheromone"/>
    <property type="match status" value="1"/>
</dbReference>
<dbReference type="Gene3D" id="2.10.50.30">
    <property type="entry name" value="GPCR, family 3, nine cysteines domain"/>
    <property type="match status" value="1"/>
</dbReference>
<evidence type="ECO:0000256" key="13">
    <source>
        <dbReference type="SAM" id="SignalP"/>
    </source>
</evidence>
<dbReference type="PROSITE" id="PS00981">
    <property type="entry name" value="G_PROTEIN_RECEP_F3_3"/>
    <property type="match status" value="1"/>
</dbReference>
<feature type="transmembrane region" description="Helical" evidence="12">
    <location>
        <begin position="775"/>
        <end position="795"/>
    </location>
</feature>
<evidence type="ECO:0000256" key="11">
    <source>
        <dbReference type="ARBA" id="ARBA00023224"/>
    </source>
</evidence>
<feature type="transmembrane region" description="Helical" evidence="12">
    <location>
        <begin position="696"/>
        <end position="714"/>
    </location>
</feature>
<dbReference type="FunFam" id="2.10.50.30:FF:000002">
    <property type="entry name" value="Vomeronasal 2 receptor, h1"/>
    <property type="match status" value="1"/>
</dbReference>
<dbReference type="InterPro" id="IPR038550">
    <property type="entry name" value="GPCR_3_9-Cys_sf"/>
</dbReference>
<evidence type="ECO:0000256" key="12">
    <source>
        <dbReference type="SAM" id="Phobius"/>
    </source>
</evidence>
<dbReference type="InterPro" id="IPR011500">
    <property type="entry name" value="GPCR_3_9-Cys_dom"/>
</dbReference>
<evidence type="ECO:0000256" key="3">
    <source>
        <dbReference type="ARBA" id="ARBA00022475"/>
    </source>
</evidence>
<comment type="subcellular location">
    <subcellularLocation>
        <location evidence="1">Cell membrane</location>
        <topology evidence="1">Multi-pass membrane protein</topology>
    </subcellularLocation>
</comment>
<feature type="signal peptide" evidence="13">
    <location>
        <begin position="1"/>
        <end position="17"/>
    </location>
</feature>
<dbReference type="SUPFAM" id="SSF57184">
    <property type="entry name" value="Growth factor receptor domain"/>
    <property type="match status" value="1"/>
</dbReference>
<keyword evidence="16" id="KW-1185">Reference proteome</keyword>
<keyword evidence="8 12" id="KW-0472">Membrane</keyword>
<accession>A0AAW1BST7</accession>
<keyword evidence="9 15" id="KW-0675">Receptor</keyword>
<dbReference type="InterPro" id="IPR009030">
    <property type="entry name" value="Growth_fac_rcpt_cys_sf"/>
</dbReference>
<protein>
    <submittedName>
        <fullName evidence="15">Type-2 vomeronasal receptor</fullName>
    </submittedName>
</protein>
<dbReference type="PRINTS" id="PR01535">
    <property type="entry name" value="VOMERONASL2R"/>
</dbReference>
<dbReference type="GO" id="GO:0005886">
    <property type="term" value="C:plasma membrane"/>
    <property type="evidence" value="ECO:0007669"/>
    <property type="project" value="UniProtKB-SubCell"/>
</dbReference>
<evidence type="ECO:0000256" key="5">
    <source>
        <dbReference type="ARBA" id="ARBA00022729"/>
    </source>
</evidence>
<organism evidence="15 16">
    <name type="scientific">Crotalus adamanteus</name>
    <name type="common">Eastern diamondback rattlesnake</name>
    <dbReference type="NCBI Taxonomy" id="8729"/>
    <lineage>
        <taxon>Eukaryota</taxon>
        <taxon>Metazoa</taxon>
        <taxon>Chordata</taxon>
        <taxon>Craniata</taxon>
        <taxon>Vertebrata</taxon>
        <taxon>Euteleostomi</taxon>
        <taxon>Lepidosauria</taxon>
        <taxon>Squamata</taxon>
        <taxon>Bifurcata</taxon>
        <taxon>Unidentata</taxon>
        <taxon>Episquamata</taxon>
        <taxon>Toxicofera</taxon>
        <taxon>Serpentes</taxon>
        <taxon>Colubroidea</taxon>
        <taxon>Viperidae</taxon>
        <taxon>Crotalinae</taxon>
        <taxon>Crotalus</taxon>
    </lineage>
</organism>
<dbReference type="EMBL" id="JAOTOJ010000002">
    <property type="protein sequence ID" value="KAK9405224.1"/>
    <property type="molecule type" value="Genomic_DNA"/>
</dbReference>
<evidence type="ECO:0000256" key="8">
    <source>
        <dbReference type="ARBA" id="ARBA00023136"/>
    </source>
</evidence>
<dbReference type="InterPro" id="IPR028082">
    <property type="entry name" value="Peripla_BP_I"/>
</dbReference>
<evidence type="ECO:0000256" key="10">
    <source>
        <dbReference type="ARBA" id="ARBA00023180"/>
    </source>
</evidence>